<feature type="transmembrane region" description="Helical" evidence="2">
    <location>
        <begin position="119"/>
        <end position="141"/>
    </location>
</feature>
<feature type="region of interest" description="Disordered" evidence="1">
    <location>
        <begin position="330"/>
        <end position="425"/>
    </location>
</feature>
<dbReference type="InterPro" id="IPR022127">
    <property type="entry name" value="STIMATE/YPL162C"/>
</dbReference>
<proteinExistence type="predicted"/>
<dbReference type="GO" id="GO:0016020">
    <property type="term" value="C:membrane"/>
    <property type="evidence" value="ECO:0007669"/>
    <property type="project" value="TreeGrafter"/>
</dbReference>
<dbReference type="HOGENOM" id="CLU_046739_0_0_1"/>
<dbReference type="RefSeq" id="XP_013242517.1">
    <property type="nucleotide sequence ID" value="XM_013387063.1"/>
</dbReference>
<gene>
    <name evidence="3" type="ORF">K437DRAFT_257286</name>
</gene>
<keyword evidence="4" id="KW-1185">Reference proteome</keyword>
<dbReference type="PANTHER" id="PTHR31735">
    <property type="entry name" value="VACUOLAR MEMBRANE PROTEIN YPL162C"/>
    <property type="match status" value="1"/>
</dbReference>
<evidence type="ECO:0000313" key="4">
    <source>
        <dbReference type="Proteomes" id="UP000027361"/>
    </source>
</evidence>
<keyword evidence="2" id="KW-0472">Membrane</keyword>
<feature type="transmembrane region" description="Helical" evidence="2">
    <location>
        <begin position="46"/>
        <end position="68"/>
    </location>
</feature>
<feature type="transmembrane region" description="Helical" evidence="2">
    <location>
        <begin position="220"/>
        <end position="239"/>
    </location>
</feature>
<sequence length="425" mass="46895">MDILSGTSSYVGMAASPSINTLQEAATLPSPTGNTGAPEVDRNCRLLGPFALVLQGVMGLLVIGSLIYKRNREHPRRKWKVWILDVTKQMTGQVFVHVLNIILSDAVAAHGKRNPCSLYFLNIIIDTTFGVLIIYITLHWLTYLITEVWGYDGFVSGQYRPAGTRGRPKVEFWFKQLATYLVAILIMKLIVTVLFWLFPFLVVFAKWLINLFGEHQKAQVFFVMAVVPLVMNVIQFWLIDSLLRHNPETSRYSKVSVLEGGAEGDHGDDDDYDEEEAIDRLEDARDSIGQPSLQSGPGVRYRVQEGITRDGNSAFVLGDGEDGEASLEANAKRHRGNAGPSQPSKGYGSTLKSPPLRPQSSGHGSHRSSLDELRLEAASILSDGKAASARNSNESKRTYASSPPPRRGEAHHLSRSVDFSQEGDA</sequence>
<keyword evidence="2" id="KW-0812">Transmembrane</keyword>
<dbReference type="OrthoDB" id="431202at2759"/>
<keyword evidence="2" id="KW-1133">Transmembrane helix</keyword>
<dbReference type="STRING" id="1037660.A0A066VR34"/>
<dbReference type="Proteomes" id="UP000027361">
    <property type="component" value="Unassembled WGS sequence"/>
</dbReference>
<dbReference type="GeneID" id="25264657"/>
<dbReference type="InParanoid" id="A0A066VR34"/>
<name>A0A066VR34_TILAU</name>
<reference evidence="3 4" key="1">
    <citation type="submission" date="2014-05" db="EMBL/GenBank/DDBJ databases">
        <title>Draft genome sequence of a rare smut relative, Tilletiaria anomala UBC 951.</title>
        <authorList>
            <consortium name="DOE Joint Genome Institute"/>
            <person name="Toome M."/>
            <person name="Kuo A."/>
            <person name="Henrissat B."/>
            <person name="Lipzen A."/>
            <person name="Tritt A."/>
            <person name="Yoshinaga Y."/>
            <person name="Zane M."/>
            <person name="Barry K."/>
            <person name="Grigoriev I.V."/>
            <person name="Spatafora J.W."/>
            <person name="Aimea M.C."/>
        </authorList>
    </citation>
    <scope>NUCLEOTIDE SEQUENCE [LARGE SCALE GENOMIC DNA]</scope>
    <source>
        <strain evidence="3 4">UBC 951</strain>
    </source>
</reference>
<accession>A0A066VR34</accession>
<dbReference type="Pfam" id="PF12400">
    <property type="entry name" value="STIMATE"/>
    <property type="match status" value="1"/>
</dbReference>
<dbReference type="AlphaFoldDB" id="A0A066VR34"/>
<dbReference type="PANTHER" id="PTHR31735:SF1">
    <property type="entry name" value="VACUOLAR MEMBRANE PROTEIN YPL162C"/>
    <property type="match status" value="1"/>
</dbReference>
<evidence type="ECO:0000313" key="3">
    <source>
        <dbReference type="EMBL" id="KDN43896.1"/>
    </source>
</evidence>
<protein>
    <submittedName>
        <fullName evidence="3">Uncharacterized protein</fullName>
    </submittedName>
</protein>
<evidence type="ECO:0000256" key="1">
    <source>
        <dbReference type="SAM" id="MobiDB-lite"/>
    </source>
</evidence>
<organism evidence="3 4">
    <name type="scientific">Tilletiaria anomala (strain ATCC 24038 / CBS 436.72 / UBC 951)</name>
    <dbReference type="NCBI Taxonomy" id="1037660"/>
    <lineage>
        <taxon>Eukaryota</taxon>
        <taxon>Fungi</taxon>
        <taxon>Dikarya</taxon>
        <taxon>Basidiomycota</taxon>
        <taxon>Ustilaginomycotina</taxon>
        <taxon>Exobasidiomycetes</taxon>
        <taxon>Georgefischeriales</taxon>
        <taxon>Tilletiariaceae</taxon>
        <taxon>Tilletiaria</taxon>
    </lineage>
</organism>
<dbReference type="EMBL" id="JMSN01000057">
    <property type="protein sequence ID" value="KDN43896.1"/>
    <property type="molecule type" value="Genomic_DNA"/>
</dbReference>
<evidence type="ECO:0000256" key="2">
    <source>
        <dbReference type="SAM" id="Phobius"/>
    </source>
</evidence>
<feature type="transmembrane region" description="Helical" evidence="2">
    <location>
        <begin position="177"/>
        <end position="208"/>
    </location>
</feature>
<comment type="caution">
    <text evidence="3">The sequence shown here is derived from an EMBL/GenBank/DDBJ whole genome shotgun (WGS) entry which is preliminary data.</text>
</comment>